<proteinExistence type="predicted"/>
<comment type="caution">
    <text evidence="2">The sequence shown here is derived from an EMBL/GenBank/DDBJ whole genome shotgun (WGS) entry which is preliminary data.</text>
</comment>
<feature type="region of interest" description="Disordered" evidence="1">
    <location>
        <begin position="1"/>
        <end position="24"/>
    </location>
</feature>
<sequence>MLKPRCTLPTPNAPRAARSEATRSQIEHDLSVKCRQERGCDRRGAPRLARAARLEWRGTFECRAHAARNAEATALWTLERTPTHLRQLREDIRSPGYGAARKQARGPGRWRAGTEARAR</sequence>
<gene>
    <name evidence="2" type="ORF">Vgi01_05990</name>
</gene>
<protein>
    <submittedName>
        <fullName evidence="2">Uncharacterized protein</fullName>
    </submittedName>
</protein>
<organism evidence="2 3">
    <name type="scientific">Micromonospora gifhornensis</name>
    <dbReference type="NCBI Taxonomy" id="84594"/>
    <lineage>
        <taxon>Bacteria</taxon>
        <taxon>Bacillati</taxon>
        <taxon>Actinomycetota</taxon>
        <taxon>Actinomycetes</taxon>
        <taxon>Micromonosporales</taxon>
        <taxon>Micromonosporaceae</taxon>
        <taxon>Micromonospora</taxon>
    </lineage>
</organism>
<dbReference type="EMBL" id="BOPA01000005">
    <property type="protein sequence ID" value="GIJ13915.1"/>
    <property type="molecule type" value="Genomic_DNA"/>
</dbReference>
<reference evidence="2 3" key="1">
    <citation type="submission" date="2021-01" db="EMBL/GenBank/DDBJ databases">
        <title>Whole genome shotgun sequence of Verrucosispora gifhornensis NBRC 16317.</title>
        <authorList>
            <person name="Komaki H."/>
            <person name="Tamura T."/>
        </authorList>
    </citation>
    <scope>NUCLEOTIDE SEQUENCE [LARGE SCALE GENOMIC DNA]</scope>
    <source>
        <strain evidence="2 3">NBRC 16317</strain>
    </source>
</reference>
<evidence type="ECO:0000313" key="3">
    <source>
        <dbReference type="Proteomes" id="UP000647860"/>
    </source>
</evidence>
<keyword evidence="3" id="KW-1185">Reference proteome</keyword>
<evidence type="ECO:0000256" key="1">
    <source>
        <dbReference type="SAM" id="MobiDB-lite"/>
    </source>
</evidence>
<evidence type="ECO:0000313" key="2">
    <source>
        <dbReference type="EMBL" id="GIJ13915.1"/>
    </source>
</evidence>
<name>A0ABQ4I7N1_9ACTN</name>
<feature type="region of interest" description="Disordered" evidence="1">
    <location>
        <begin position="90"/>
        <end position="119"/>
    </location>
</feature>
<dbReference type="Proteomes" id="UP000647860">
    <property type="component" value="Unassembled WGS sequence"/>
</dbReference>
<accession>A0ABQ4I7N1</accession>